<organism evidence="5 6">
    <name type="scientific">Advenella kashmirensis W13003</name>
    <dbReference type="NCBI Taxonomy" id="1424334"/>
    <lineage>
        <taxon>Bacteria</taxon>
        <taxon>Pseudomonadati</taxon>
        <taxon>Pseudomonadota</taxon>
        <taxon>Betaproteobacteria</taxon>
        <taxon>Burkholderiales</taxon>
        <taxon>Alcaligenaceae</taxon>
    </lineage>
</organism>
<dbReference type="OrthoDB" id="9769707at2"/>
<dbReference type="STRING" id="1424334.W822_01410"/>
<dbReference type="Gene3D" id="2.40.160.50">
    <property type="entry name" value="membrane protein fhac: a member of the omp85/tpsb transporter family"/>
    <property type="match status" value="1"/>
</dbReference>
<evidence type="ECO:0000313" key="5">
    <source>
        <dbReference type="EMBL" id="ETF03890.1"/>
    </source>
</evidence>
<evidence type="ECO:0000256" key="1">
    <source>
        <dbReference type="ARBA" id="ARBA00004370"/>
    </source>
</evidence>
<feature type="signal peptide" evidence="3">
    <location>
        <begin position="1"/>
        <end position="23"/>
    </location>
</feature>
<reference evidence="5 6" key="1">
    <citation type="journal article" date="2014" name="Genome Announc.">
        <title>Draft Genome Sequence of Advenella kashmirensis Strain W13003, a Polycyclic Aromatic Hydrocarbon-Degrading Bacterium.</title>
        <authorList>
            <person name="Wang X."/>
            <person name="Jin D."/>
            <person name="Zhou L."/>
            <person name="Wu L."/>
            <person name="An W."/>
            <person name="Zhao L."/>
        </authorList>
    </citation>
    <scope>NUCLEOTIDE SEQUENCE [LARGE SCALE GENOMIC DNA]</scope>
    <source>
        <strain evidence="5 6">W13003</strain>
    </source>
</reference>
<dbReference type="RefSeq" id="WP_024003351.1">
    <property type="nucleotide sequence ID" value="NZ_KI650979.1"/>
</dbReference>
<dbReference type="HOGENOM" id="CLU_018618_2_0_4"/>
<dbReference type="PATRIC" id="fig|1424334.3.peg.285"/>
<evidence type="ECO:0000256" key="2">
    <source>
        <dbReference type="ARBA" id="ARBA00023136"/>
    </source>
</evidence>
<dbReference type="EMBL" id="AYXT01000001">
    <property type="protein sequence ID" value="ETF03890.1"/>
    <property type="molecule type" value="Genomic_DNA"/>
</dbReference>
<evidence type="ECO:0000313" key="6">
    <source>
        <dbReference type="Proteomes" id="UP000018733"/>
    </source>
</evidence>
<dbReference type="Proteomes" id="UP000018733">
    <property type="component" value="Unassembled WGS sequence"/>
</dbReference>
<gene>
    <name evidence="5" type="ORF">W822_01410</name>
</gene>
<name>V8QX45_9BURK</name>
<dbReference type="Pfam" id="PF01103">
    <property type="entry name" value="Omp85"/>
    <property type="match status" value="1"/>
</dbReference>
<dbReference type="AlphaFoldDB" id="V8QX45"/>
<accession>V8QX45</accession>
<protein>
    <recommendedName>
        <fullName evidence="4">Bacterial surface antigen (D15) domain-containing protein</fullName>
    </recommendedName>
</protein>
<keyword evidence="2" id="KW-0472">Membrane</keyword>
<proteinExistence type="predicted"/>
<dbReference type="Gene3D" id="3.10.20.310">
    <property type="entry name" value="membrane protein fhac"/>
    <property type="match status" value="1"/>
</dbReference>
<feature type="domain" description="Bacterial surface antigen (D15)" evidence="4">
    <location>
        <begin position="315"/>
        <end position="594"/>
    </location>
</feature>
<feature type="chain" id="PRO_5004773137" description="Bacterial surface antigen (D15) domain-containing protein" evidence="3">
    <location>
        <begin position="24"/>
        <end position="594"/>
    </location>
</feature>
<keyword evidence="3" id="KW-0732">Signal</keyword>
<dbReference type="InterPro" id="IPR000184">
    <property type="entry name" value="Bac_surfAg_D15"/>
</dbReference>
<comment type="subcellular location">
    <subcellularLocation>
        <location evidence="1">Membrane</location>
    </subcellularLocation>
</comment>
<keyword evidence="6" id="KW-1185">Reference proteome</keyword>
<comment type="caution">
    <text evidence="5">The sequence shown here is derived from an EMBL/GenBank/DDBJ whole genome shotgun (WGS) entry which is preliminary data.</text>
</comment>
<sequence>MRLKKVCFLTTVILLAGIGQVSAQKPEVIIDPSGLGPEALDAVNKGISAVVRMADDQDSGEADRIRRKGREAVMSALATRGYFAPDVTLEIGEDIGGETWDISVDPGRVSKVKSVTNNFTGSIATPRFNDRVTQLRKDWGLPVDKDFLNEQWSNAKSAMLEGVAAHDFYLARMTHSQAVVNPETATVETETTVDSGPAVTLGHTEVVGLRRVPDSLIRRYIKYTPGQRFSQDQLDTWQQQIQSTNFFRGAFVTLKKPPGDEVYAQDAVELPVAVRVSEAPARSLSGSLGIDDAVGPGAEILYKQNVVFGQPLIMETGAAVNSKIQRAFLDYHLPPNLDGSKDSVGVMFRHSDIQKEDVMRYALGWKRRLEFKLDESSRVDYESNWGVLAAYDSVKREGEDRYRLPSLVATWDFLRRDVDSKYDPREGNLIALGLGAGVTLDKGEPFSRVGLRAQQWWPVGRRDVFTMRGEVGQVFGSSGMRIPDDFGYRTGGARSIRGYKYNAIGKTVGDDAVVGDRSLAVVSVEYMRYFDDRFGMGVFIDAGDAAESFGDMKLNVGYGVGARIKTPAGPLFLDLAYGQRDRSIRLHFSLGVAF</sequence>
<evidence type="ECO:0000256" key="3">
    <source>
        <dbReference type="SAM" id="SignalP"/>
    </source>
</evidence>
<dbReference type="eggNOG" id="COG0729">
    <property type="taxonomic scope" value="Bacteria"/>
</dbReference>
<dbReference type="GO" id="GO:0019867">
    <property type="term" value="C:outer membrane"/>
    <property type="evidence" value="ECO:0007669"/>
    <property type="project" value="InterPro"/>
</dbReference>
<evidence type="ECO:0000259" key="4">
    <source>
        <dbReference type="Pfam" id="PF01103"/>
    </source>
</evidence>